<evidence type="ECO:0000313" key="3">
    <source>
        <dbReference type="EMBL" id="OSO94371.1"/>
    </source>
</evidence>
<dbReference type="SUPFAM" id="SSF51445">
    <property type="entry name" value="(Trans)glycosidases"/>
    <property type="match status" value="1"/>
</dbReference>
<comment type="caution">
    <text evidence="3">The sequence shown here is derived from an EMBL/GenBank/DDBJ whole genome shotgun (WGS) entry which is preliminary data.</text>
</comment>
<dbReference type="PANTHER" id="PTHR43405:SF1">
    <property type="entry name" value="GLYCOSYL HYDROLASE DIGH"/>
    <property type="match status" value="1"/>
</dbReference>
<dbReference type="EMBL" id="NBYN01000014">
    <property type="protein sequence ID" value="OSO94371.1"/>
    <property type="molecule type" value="Genomic_DNA"/>
</dbReference>
<dbReference type="Gene3D" id="3.20.20.80">
    <property type="entry name" value="Glycosidases"/>
    <property type="match status" value="1"/>
</dbReference>
<sequence>MKLHLFSFNYHPKDRTNWPGKIWKQFSPWLCLISLLTVVLIHSVPSVTAQMSREEIRGVWVTSNDLNVFKDRDQVKDAVTKLRRLNFNTIYPVVWNSGYVMYPSNVAKSLDIQPFVFRGSDGHDILADIINQAHSQNLLAIPWFEFGFMTPNTGELALNKPEWLTKMRDGSTVSMSAAGEVSWLNPFHPQVQKFIIDLLVELTNNYDIDGIQFDDHTSLPHQFGYDDYTVNLYKQETGKNPPANSQDSEWVAWRANKITEFMVRLNHTVKQIKPKVIFSVSPNYYDHAYKFQLQDWLNWVRLNIVDELVMQVYRDDLESFTSKIARNEIQEVRQIIPTGIGIMAGLRTSPVPMQQITKQVRTVQREELGIVFFYYETMWNRSPETLEQRIQGFKNFFPYPAVRVAAE</sequence>
<evidence type="ECO:0000313" key="4">
    <source>
        <dbReference type="Proteomes" id="UP000192997"/>
    </source>
</evidence>
<dbReference type="PANTHER" id="PTHR43405">
    <property type="entry name" value="GLYCOSYL HYDROLASE DIGH"/>
    <property type="match status" value="1"/>
</dbReference>
<dbReference type="AlphaFoldDB" id="A0A1X4GB11"/>
<gene>
    <name evidence="3" type="ORF">B7O87_04180</name>
</gene>
<dbReference type="InterPro" id="IPR003790">
    <property type="entry name" value="GHL10"/>
</dbReference>
<proteinExistence type="predicted"/>
<dbReference type="InterPro" id="IPR017853">
    <property type="entry name" value="GH"/>
</dbReference>
<organism evidence="3 4">
    <name type="scientific">Cylindrospermopsis raciborskii CENA303</name>
    <dbReference type="NCBI Taxonomy" id="1170769"/>
    <lineage>
        <taxon>Bacteria</taxon>
        <taxon>Bacillati</taxon>
        <taxon>Cyanobacteriota</taxon>
        <taxon>Cyanophyceae</taxon>
        <taxon>Nostocales</taxon>
        <taxon>Aphanizomenonaceae</taxon>
        <taxon>Cylindrospermopsis</taxon>
    </lineage>
</organism>
<dbReference type="Pfam" id="PF02638">
    <property type="entry name" value="GHL10"/>
    <property type="match status" value="1"/>
</dbReference>
<keyword evidence="1" id="KW-0732">Signal</keyword>
<name>A0A1X4GB11_9CYAN</name>
<dbReference type="RefSeq" id="WP_085727309.1">
    <property type="nucleotide sequence ID" value="NZ_NBYN01000014.1"/>
</dbReference>
<accession>A0A1X4GB11</accession>
<feature type="domain" description="Glycosyl hydrolase-like 10" evidence="2">
    <location>
        <begin position="55"/>
        <end position="355"/>
    </location>
</feature>
<dbReference type="Proteomes" id="UP000192997">
    <property type="component" value="Unassembled WGS sequence"/>
</dbReference>
<protein>
    <recommendedName>
        <fullName evidence="2">Glycosyl hydrolase-like 10 domain-containing protein</fullName>
    </recommendedName>
</protein>
<evidence type="ECO:0000259" key="2">
    <source>
        <dbReference type="Pfam" id="PF02638"/>
    </source>
</evidence>
<dbReference type="InterPro" id="IPR052177">
    <property type="entry name" value="Divisome_Glycosyl_Hydrolase"/>
</dbReference>
<reference evidence="4" key="1">
    <citation type="submission" date="2017-04" db="EMBL/GenBank/DDBJ databases">
        <authorList>
            <person name="Abreu V.A."/>
            <person name="Popin R.V."/>
            <person name="Rigonato J."/>
            <person name="Andreote A.P."/>
            <person name="Schaker P.C."/>
            <person name="Hoff-Risseti C."/>
            <person name="Alvarenga D.O."/>
            <person name="Varani A.M."/>
            <person name="Fiore M.F."/>
        </authorList>
    </citation>
    <scope>NUCLEOTIDE SEQUENCE [LARGE SCALE GENOMIC DNA]</scope>
    <source>
        <strain evidence="4">CENA303</strain>
    </source>
</reference>
<evidence type="ECO:0000256" key="1">
    <source>
        <dbReference type="ARBA" id="ARBA00022729"/>
    </source>
</evidence>